<dbReference type="Proteomes" id="UP000799436">
    <property type="component" value="Unassembled WGS sequence"/>
</dbReference>
<dbReference type="PROSITE" id="PS00630">
    <property type="entry name" value="IMP_2"/>
    <property type="match status" value="1"/>
</dbReference>
<dbReference type="UniPathway" id="UPA00823">
    <property type="reaction ID" value="UER00788"/>
</dbReference>
<accession>A0A6G1LF08</accession>
<evidence type="ECO:0000256" key="4">
    <source>
        <dbReference type="PIRSR" id="PIRSR600760-2"/>
    </source>
</evidence>
<dbReference type="PANTHER" id="PTHR20854:SF39">
    <property type="entry name" value="PROTEIN QUTG"/>
    <property type="match status" value="1"/>
</dbReference>
<dbReference type="InterPro" id="IPR020550">
    <property type="entry name" value="Inositol_monophosphatase_CS"/>
</dbReference>
<evidence type="ECO:0000313" key="6">
    <source>
        <dbReference type="EMBL" id="KAF2771182.1"/>
    </source>
</evidence>
<comment type="catalytic activity">
    <reaction evidence="5">
        <text>a myo-inositol phosphate + H2O = myo-inositol + phosphate</text>
        <dbReference type="Rhea" id="RHEA:24056"/>
        <dbReference type="ChEBI" id="CHEBI:15377"/>
        <dbReference type="ChEBI" id="CHEBI:17268"/>
        <dbReference type="ChEBI" id="CHEBI:43474"/>
        <dbReference type="ChEBI" id="CHEBI:84139"/>
        <dbReference type="EC" id="3.1.3.25"/>
    </reaction>
</comment>
<dbReference type="AlphaFoldDB" id="A0A6G1LF08"/>
<dbReference type="InterPro" id="IPR033942">
    <property type="entry name" value="IMPase"/>
</dbReference>
<dbReference type="CDD" id="cd01639">
    <property type="entry name" value="IMPase"/>
    <property type="match status" value="1"/>
</dbReference>
<dbReference type="EMBL" id="ML995820">
    <property type="protein sequence ID" value="KAF2771182.1"/>
    <property type="molecule type" value="Genomic_DNA"/>
</dbReference>
<dbReference type="PANTHER" id="PTHR20854">
    <property type="entry name" value="INOSITOL MONOPHOSPHATASE"/>
    <property type="match status" value="1"/>
</dbReference>
<dbReference type="SUPFAM" id="SSF56655">
    <property type="entry name" value="Carbohydrate phosphatase"/>
    <property type="match status" value="1"/>
</dbReference>
<name>A0A6G1LF08_9PEZI</name>
<feature type="binding site" evidence="4">
    <location>
        <position position="82"/>
    </location>
    <ligand>
        <name>Mg(2+)</name>
        <dbReference type="ChEBI" id="CHEBI:18420"/>
        <label>1</label>
        <note>catalytic</note>
    </ligand>
</feature>
<reference evidence="6" key="1">
    <citation type="journal article" date="2020" name="Stud. Mycol.">
        <title>101 Dothideomycetes genomes: a test case for predicting lifestyles and emergence of pathogens.</title>
        <authorList>
            <person name="Haridas S."/>
            <person name="Albert R."/>
            <person name="Binder M."/>
            <person name="Bloem J."/>
            <person name="Labutti K."/>
            <person name="Salamov A."/>
            <person name="Andreopoulos B."/>
            <person name="Baker S."/>
            <person name="Barry K."/>
            <person name="Bills G."/>
            <person name="Bluhm B."/>
            <person name="Cannon C."/>
            <person name="Castanera R."/>
            <person name="Culley D."/>
            <person name="Daum C."/>
            <person name="Ezra D."/>
            <person name="Gonzalez J."/>
            <person name="Henrissat B."/>
            <person name="Kuo A."/>
            <person name="Liang C."/>
            <person name="Lipzen A."/>
            <person name="Lutzoni F."/>
            <person name="Magnuson J."/>
            <person name="Mondo S."/>
            <person name="Nolan M."/>
            <person name="Ohm R."/>
            <person name="Pangilinan J."/>
            <person name="Park H.-J."/>
            <person name="Ramirez L."/>
            <person name="Alfaro M."/>
            <person name="Sun H."/>
            <person name="Tritt A."/>
            <person name="Yoshinaga Y."/>
            <person name="Zwiers L.-H."/>
            <person name="Turgeon B."/>
            <person name="Goodwin S."/>
            <person name="Spatafora J."/>
            <person name="Crous P."/>
            <person name="Grigoriev I."/>
        </authorList>
    </citation>
    <scope>NUCLEOTIDE SEQUENCE</scope>
    <source>
        <strain evidence="6">CBS 116005</strain>
    </source>
</reference>
<dbReference type="Gene3D" id="3.40.190.80">
    <property type="match status" value="1"/>
</dbReference>
<evidence type="ECO:0000313" key="7">
    <source>
        <dbReference type="Proteomes" id="UP000799436"/>
    </source>
</evidence>
<dbReference type="Pfam" id="PF00459">
    <property type="entry name" value="Inositol_P"/>
    <property type="match status" value="2"/>
</dbReference>
<dbReference type="FunFam" id="3.40.190.80:FF:000019">
    <property type="entry name" value="Inositol-1-monophosphatase"/>
    <property type="match status" value="1"/>
</dbReference>
<dbReference type="InterPro" id="IPR000760">
    <property type="entry name" value="Inositol_monophosphatase-like"/>
</dbReference>
<dbReference type="GO" id="GO:0046854">
    <property type="term" value="P:phosphatidylinositol phosphate biosynthetic process"/>
    <property type="evidence" value="ECO:0007669"/>
    <property type="project" value="InterPro"/>
</dbReference>
<feature type="binding site" evidence="4">
    <location>
        <position position="104"/>
    </location>
    <ligand>
        <name>Mg(2+)</name>
        <dbReference type="ChEBI" id="CHEBI:18420"/>
        <label>1</label>
        <note>catalytic</note>
    </ligand>
</feature>
<keyword evidence="3 4" id="KW-0460">Magnesium</keyword>
<dbReference type="GO" id="GO:0007165">
    <property type="term" value="P:signal transduction"/>
    <property type="evidence" value="ECO:0007669"/>
    <property type="project" value="TreeGrafter"/>
</dbReference>
<organism evidence="6 7">
    <name type="scientific">Teratosphaeria nubilosa</name>
    <dbReference type="NCBI Taxonomy" id="161662"/>
    <lineage>
        <taxon>Eukaryota</taxon>
        <taxon>Fungi</taxon>
        <taxon>Dikarya</taxon>
        <taxon>Ascomycota</taxon>
        <taxon>Pezizomycotina</taxon>
        <taxon>Dothideomycetes</taxon>
        <taxon>Dothideomycetidae</taxon>
        <taxon>Mycosphaerellales</taxon>
        <taxon>Teratosphaeriaceae</taxon>
        <taxon>Teratosphaeria</taxon>
    </lineage>
</organism>
<gene>
    <name evidence="6" type="ORF">EJ03DRAFT_36436</name>
</gene>
<keyword evidence="7" id="KW-1185">Reference proteome</keyword>
<dbReference type="Gene3D" id="3.30.540.10">
    <property type="entry name" value="Fructose-1,6-Bisphosphatase, subunit A, domain 1"/>
    <property type="match status" value="1"/>
</dbReference>
<dbReference type="OrthoDB" id="10254945at2759"/>
<dbReference type="EC" id="3.1.3.25" evidence="5"/>
<evidence type="ECO:0000256" key="3">
    <source>
        <dbReference type="ARBA" id="ARBA00022842"/>
    </source>
</evidence>
<feature type="binding site" evidence="4">
    <location>
        <position position="107"/>
    </location>
    <ligand>
        <name>Mg(2+)</name>
        <dbReference type="ChEBI" id="CHEBI:18420"/>
        <label>1</label>
        <note>catalytic</note>
    </ligand>
</feature>
<feature type="binding site" evidence="4">
    <location>
        <position position="273"/>
    </location>
    <ligand>
        <name>Mg(2+)</name>
        <dbReference type="ChEBI" id="CHEBI:18420"/>
        <label>1</label>
        <note>catalytic</note>
    </ligand>
</feature>
<protein>
    <recommendedName>
        <fullName evidence="5">Inositol-1-monophosphatase</fullName>
        <ecNumber evidence="5">3.1.3.25</ecNumber>
    </recommendedName>
</protein>
<comment type="cofactor">
    <cofactor evidence="4 5">
        <name>Mg(2+)</name>
        <dbReference type="ChEBI" id="CHEBI:18420"/>
    </cofactor>
</comment>
<sequence length="351" mass="38564">MASPKDVDLDEVYRFALQLAKDSGEILDAGWRARCNSSGSGEAVHTEKESAVDLVTQTDEDVEAFIRRRVLDQYPSHKFVGEESYSKGASKEYLITKEPTWCIDPLDGEKILSHAPQKMALTEVNQGTVNYIHIFPMFCVSIGFILDGEPVIGVINAPFLNQTFSACRGKGAWLNQTQQLPLVRNPIPAMPANAPRGCVFSCEWGKDRRDIPDGNLHRKVDSFMNMAAEFSGRDGKGGMVHGVRSLGSATLDLAYCAMGAFDIWWEGGCWEWDVAAGICLLKEAGGLVTSANPPVDPTTAEIPDSKLGSRLYLAVRPAGDSPTETGRQGQERTVREVWKRVRHLDYSRPGA</sequence>
<keyword evidence="2 4" id="KW-0479">Metal-binding</keyword>
<evidence type="ECO:0000256" key="1">
    <source>
        <dbReference type="ARBA" id="ARBA00009759"/>
    </source>
</evidence>
<comment type="similarity">
    <text evidence="1 5">Belongs to the inositol monophosphatase superfamily.</text>
</comment>
<proteinExistence type="inferred from homology"/>
<feature type="binding site" evidence="4">
    <location>
        <position position="106"/>
    </location>
    <ligand>
        <name>Mg(2+)</name>
        <dbReference type="ChEBI" id="CHEBI:18420"/>
        <label>1</label>
        <note>catalytic</note>
    </ligand>
</feature>
<dbReference type="PRINTS" id="PR00377">
    <property type="entry name" value="IMPHPHTASES"/>
</dbReference>
<comment type="pathway">
    <text evidence="5">Polyol metabolism; myo-inositol biosynthesis; myo-inositol from D-glucose 6-phosphate: step 2/2.</text>
</comment>
<keyword evidence="5" id="KW-0378">Hydrolase</keyword>
<dbReference type="GO" id="GO:0046872">
    <property type="term" value="F:metal ion binding"/>
    <property type="evidence" value="ECO:0007669"/>
    <property type="project" value="UniProtKB-KW"/>
</dbReference>
<dbReference type="GO" id="GO:0008934">
    <property type="term" value="F:inositol monophosphate 1-phosphatase activity"/>
    <property type="evidence" value="ECO:0007669"/>
    <property type="project" value="InterPro"/>
</dbReference>
<dbReference type="GO" id="GO:0006021">
    <property type="term" value="P:inositol biosynthetic process"/>
    <property type="evidence" value="ECO:0007669"/>
    <property type="project" value="UniProtKB-UniPathway"/>
</dbReference>
<evidence type="ECO:0000256" key="2">
    <source>
        <dbReference type="ARBA" id="ARBA00022723"/>
    </source>
</evidence>
<evidence type="ECO:0000256" key="5">
    <source>
        <dbReference type="RuleBase" id="RU364068"/>
    </source>
</evidence>